<dbReference type="HOGENOM" id="CLU_2206343_0_0_6"/>
<dbReference type="RefSeq" id="WP_011399176.1">
    <property type="nucleotide sequence ID" value="NC_007645.1"/>
</dbReference>
<organism evidence="1 2">
    <name type="scientific">Hahella chejuensis (strain KCTC 2396)</name>
    <dbReference type="NCBI Taxonomy" id="349521"/>
    <lineage>
        <taxon>Bacteria</taxon>
        <taxon>Pseudomonadati</taxon>
        <taxon>Pseudomonadota</taxon>
        <taxon>Gammaproteobacteria</taxon>
        <taxon>Oceanospirillales</taxon>
        <taxon>Hahellaceae</taxon>
        <taxon>Hahella</taxon>
    </lineage>
</organism>
<gene>
    <name evidence="1" type="ordered locus">HCH_05447</name>
</gene>
<reference evidence="1 2" key="1">
    <citation type="journal article" date="2005" name="Nucleic Acids Res.">
        <title>Genomic blueprint of Hahella chejuensis, a marine microbe producing an algicidal agent.</title>
        <authorList>
            <person name="Jeong H."/>
            <person name="Yim J.H."/>
            <person name="Lee C."/>
            <person name="Choi S.-H."/>
            <person name="Park Y.K."/>
            <person name="Yoon S.H."/>
            <person name="Hur C.-G."/>
            <person name="Kang H.-Y."/>
            <person name="Kim D."/>
            <person name="Lee H.H."/>
            <person name="Park K.H."/>
            <person name="Park S.-H."/>
            <person name="Park H.-S."/>
            <person name="Lee H.K."/>
            <person name="Oh T.K."/>
            <person name="Kim J.F."/>
        </authorList>
    </citation>
    <scope>NUCLEOTIDE SEQUENCE [LARGE SCALE GENOMIC DNA]</scope>
    <source>
        <strain evidence="1 2">KCTC 2396</strain>
    </source>
</reference>
<accession>Q2SB62</accession>
<evidence type="ECO:0008006" key="3">
    <source>
        <dbReference type="Google" id="ProtNLM"/>
    </source>
</evidence>
<proteinExistence type="predicted"/>
<dbReference type="Proteomes" id="UP000000238">
    <property type="component" value="Chromosome"/>
</dbReference>
<evidence type="ECO:0000313" key="2">
    <source>
        <dbReference type="Proteomes" id="UP000000238"/>
    </source>
</evidence>
<sequence length="107" mass="11955">MRPSHKAAATLLASLLLTGCDGLIDLAGEKFQKSYLIETCGEDDPACISAVEAQFDACHAKHKKHWDAYMAASEKEEDIQLERYSQGLYECIVDENGDPYFYYDPDA</sequence>
<dbReference type="AlphaFoldDB" id="Q2SB62"/>
<dbReference type="EMBL" id="CP000155">
    <property type="protein sequence ID" value="ABC32112.1"/>
    <property type="molecule type" value="Genomic_DNA"/>
</dbReference>
<name>Q2SB62_HAHCH</name>
<protein>
    <recommendedName>
        <fullName evidence="3">Lipoprotein</fullName>
    </recommendedName>
</protein>
<keyword evidence="2" id="KW-1185">Reference proteome</keyword>
<dbReference type="PROSITE" id="PS51257">
    <property type="entry name" value="PROKAR_LIPOPROTEIN"/>
    <property type="match status" value="1"/>
</dbReference>
<dbReference type="OrthoDB" id="9897630at2"/>
<dbReference type="KEGG" id="hch:HCH_05447"/>
<dbReference type="STRING" id="349521.HCH_05447"/>
<evidence type="ECO:0000313" key="1">
    <source>
        <dbReference type="EMBL" id="ABC32112.1"/>
    </source>
</evidence>